<evidence type="ECO:0008006" key="4">
    <source>
        <dbReference type="Google" id="ProtNLM"/>
    </source>
</evidence>
<sequence length="133" mass="15057">MGVIHQDLKLENFLVSDKVQASAHEGRLNTWMRRMGKRLEYVKNMGSGRRWSGGEFCGRGGGAELRGVQCGHPPRGVQCRLMPALDFEFDTGKSSVPTLDQEEEEEEKGRKKKKREGRRRVCPLFAITLTHVS</sequence>
<evidence type="ECO:0000313" key="2">
    <source>
        <dbReference type="EMBL" id="CAA2988608.1"/>
    </source>
</evidence>
<evidence type="ECO:0000256" key="1">
    <source>
        <dbReference type="SAM" id="MobiDB-lite"/>
    </source>
</evidence>
<gene>
    <name evidence="2" type="ORF">OLEA9_A019982</name>
</gene>
<proteinExistence type="predicted"/>
<dbReference type="Gramene" id="OE9A019982T1">
    <property type="protein sequence ID" value="OE9A019982C1"/>
    <property type="gene ID" value="OE9A019982"/>
</dbReference>
<keyword evidence="3" id="KW-1185">Reference proteome</keyword>
<organism evidence="2 3">
    <name type="scientific">Olea europaea subsp. europaea</name>
    <dbReference type="NCBI Taxonomy" id="158383"/>
    <lineage>
        <taxon>Eukaryota</taxon>
        <taxon>Viridiplantae</taxon>
        <taxon>Streptophyta</taxon>
        <taxon>Embryophyta</taxon>
        <taxon>Tracheophyta</taxon>
        <taxon>Spermatophyta</taxon>
        <taxon>Magnoliopsida</taxon>
        <taxon>eudicotyledons</taxon>
        <taxon>Gunneridae</taxon>
        <taxon>Pentapetalae</taxon>
        <taxon>asterids</taxon>
        <taxon>lamiids</taxon>
        <taxon>Lamiales</taxon>
        <taxon>Oleaceae</taxon>
        <taxon>Oleeae</taxon>
        <taxon>Olea</taxon>
    </lineage>
</organism>
<accession>A0A8S0S7G4</accession>
<protein>
    <recommendedName>
        <fullName evidence="4">Protein kinase domain-containing protein</fullName>
    </recommendedName>
</protein>
<reference evidence="2 3" key="1">
    <citation type="submission" date="2019-12" db="EMBL/GenBank/DDBJ databases">
        <authorList>
            <person name="Alioto T."/>
            <person name="Alioto T."/>
            <person name="Gomez Garrido J."/>
        </authorList>
    </citation>
    <scope>NUCLEOTIDE SEQUENCE [LARGE SCALE GENOMIC DNA]</scope>
</reference>
<evidence type="ECO:0000313" key="3">
    <source>
        <dbReference type="Proteomes" id="UP000594638"/>
    </source>
</evidence>
<dbReference type="Proteomes" id="UP000594638">
    <property type="component" value="Unassembled WGS sequence"/>
</dbReference>
<comment type="caution">
    <text evidence="2">The sequence shown here is derived from an EMBL/GenBank/DDBJ whole genome shotgun (WGS) entry which is preliminary data.</text>
</comment>
<dbReference type="AlphaFoldDB" id="A0A8S0S7G4"/>
<name>A0A8S0S7G4_OLEEU</name>
<dbReference type="EMBL" id="CACTIH010004008">
    <property type="protein sequence ID" value="CAA2988608.1"/>
    <property type="molecule type" value="Genomic_DNA"/>
</dbReference>
<feature type="region of interest" description="Disordered" evidence="1">
    <location>
        <begin position="90"/>
        <end position="117"/>
    </location>
</feature>